<sequence length="452" mass="50444">MADNTGIINLYTDLAQNPNKDFGWDKGLDNAKAHGYKKEWIDATPSEVWEFCAAVGNPFTHADIKEGDTVLDLGCGAGVDVLVSRLLVGESGKVYGVDITPKMVEVASTHAKNAGFSNVAIIESSFDSITLEDESVDVIISNGAINLTSCKESVFAEIYRLLKPNAKIFFADMIDISEPSCCSIEQSSCCNTSEPQEDWANCVAGTMRESELIELIQKAGFKDVECTGHTHYTTADTTKGATFKATKVASSELREKHWDAIFQTTDYTQVLWHEETPLKSLELIMQYSKKDNSLIDIGCGASLLVDNLLKNDYKDITLVDTSKTSLEIVKKRVKNENITYVCGDILNFTTQKSFALWHDRAVFHFLLSKKERELYFKVLTDSLKYDGVAVISSFRVNGPMACAGLDIVQYNREKILQELPKNLRLIESEEFTHITPKGTTQEYIYFVLKKCE</sequence>
<feature type="domain" description="Methyltransferase" evidence="4">
    <location>
        <begin position="65"/>
        <end position="220"/>
    </location>
</feature>
<dbReference type="PANTHER" id="PTHR43861">
    <property type="entry name" value="TRANS-ACONITATE 2-METHYLTRANSFERASE-RELATED"/>
    <property type="match status" value="1"/>
</dbReference>
<dbReference type="AlphaFoldDB" id="A0A1W1CBL8"/>
<dbReference type="GO" id="GO:0008168">
    <property type="term" value="F:methyltransferase activity"/>
    <property type="evidence" value="ECO:0007669"/>
    <property type="project" value="UniProtKB-KW"/>
</dbReference>
<dbReference type="InterPro" id="IPR025714">
    <property type="entry name" value="Methyltranfer_dom"/>
</dbReference>
<dbReference type="EMBL" id="FPHF01000070">
    <property type="protein sequence ID" value="SFV63164.1"/>
    <property type="molecule type" value="Genomic_DNA"/>
</dbReference>
<keyword evidence="2 5" id="KW-0808">Transferase</keyword>
<evidence type="ECO:0000313" key="5">
    <source>
        <dbReference type="EMBL" id="SFV63164.1"/>
    </source>
</evidence>
<protein>
    <submittedName>
        <fullName evidence="5">tRNA (Adenine57/58-N1)-methyltransferase</fullName>
        <ecNumber evidence="5">2.1.1.-</ecNumber>
    </submittedName>
</protein>
<feature type="domain" description="Methyltransferase" evidence="3">
    <location>
        <begin position="295"/>
        <end position="387"/>
    </location>
</feature>
<dbReference type="Gene3D" id="3.40.50.150">
    <property type="entry name" value="Vaccinia Virus protein VP39"/>
    <property type="match status" value="2"/>
</dbReference>
<gene>
    <name evidence="5" type="ORF">MNB_SM-4-80</name>
</gene>
<dbReference type="InterPro" id="IPR029063">
    <property type="entry name" value="SAM-dependent_MTases_sf"/>
</dbReference>
<dbReference type="PANTHER" id="PTHR43861:SF1">
    <property type="entry name" value="TRANS-ACONITATE 2-METHYLTRANSFERASE"/>
    <property type="match status" value="1"/>
</dbReference>
<evidence type="ECO:0000256" key="1">
    <source>
        <dbReference type="ARBA" id="ARBA00022603"/>
    </source>
</evidence>
<dbReference type="GO" id="GO:0032259">
    <property type="term" value="P:methylation"/>
    <property type="evidence" value="ECO:0007669"/>
    <property type="project" value="UniProtKB-KW"/>
</dbReference>
<organism evidence="5">
    <name type="scientific">hydrothermal vent metagenome</name>
    <dbReference type="NCBI Taxonomy" id="652676"/>
    <lineage>
        <taxon>unclassified sequences</taxon>
        <taxon>metagenomes</taxon>
        <taxon>ecological metagenomes</taxon>
    </lineage>
</organism>
<evidence type="ECO:0000256" key="2">
    <source>
        <dbReference type="ARBA" id="ARBA00022679"/>
    </source>
</evidence>
<accession>A0A1W1CBL8</accession>
<proteinExistence type="predicted"/>
<dbReference type="Pfam" id="PF13847">
    <property type="entry name" value="Methyltransf_31"/>
    <property type="match status" value="1"/>
</dbReference>
<evidence type="ECO:0000259" key="3">
    <source>
        <dbReference type="Pfam" id="PF13649"/>
    </source>
</evidence>
<reference evidence="5" key="1">
    <citation type="submission" date="2016-10" db="EMBL/GenBank/DDBJ databases">
        <authorList>
            <person name="de Groot N.N."/>
        </authorList>
    </citation>
    <scope>NUCLEOTIDE SEQUENCE</scope>
</reference>
<dbReference type="InterPro" id="IPR041698">
    <property type="entry name" value="Methyltransf_25"/>
</dbReference>
<dbReference type="SUPFAM" id="SSF53335">
    <property type="entry name" value="S-adenosyl-L-methionine-dependent methyltransferases"/>
    <property type="match status" value="2"/>
</dbReference>
<evidence type="ECO:0000259" key="4">
    <source>
        <dbReference type="Pfam" id="PF13847"/>
    </source>
</evidence>
<dbReference type="Pfam" id="PF13649">
    <property type="entry name" value="Methyltransf_25"/>
    <property type="match status" value="1"/>
</dbReference>
<dbReference type="EC" id="2.1.1.-" evidence="5"/>
<keyword evidence="1 5" id="KW-0489">Methyltransferase</keyword>
<dbReference type="CDD" id="cd02440">
    <property type="entry name" value="AdoMet_MTases"/>
    <property type="match status" value="2"/>
</dbReference>
<name>A0A1W1CBL8_9ZZZZ</name>